<dbReference type="InterPro" id="IPR032710">
    <property type="entry name" value="NTF2-like_dom_sf"/>
</dbReference>
<dbReference type="OrthoDB" id="5383110at2"/>
<dbReference type="InterPro" id="IPR027843">
    <property type="entry name" value="DUF4440"/>
</dbReference>
<evidence type="ECO:0000313" key="3">
    <source>
        <dbReference type="EMBL" id="SDM11136.1"/>
    </source>
</evidence>
<evidence type="ECO:0000313" key="4">
    <source>
        <dbReference type="Proteomes" id="UP000198901"/>
    </source>
</evidence>
<dbReference type="Gene3D" id="3.10.450.50">
    <property type="match status" value="1"/>
</dbReference>
<dbReference type="EMBL" id="FNGS01000004">
    <property type="protein sequence ID" value="SDM11136.1"/>
    <property type="molecule type" value="Genomic_DNA"/>
</dbReference>
<proteinExistence type="predicted"/>
<dbReference type="SUPFAM" id="SSF54427">
    <property type="entry name" value="NTF2-like"/>
    <property type="match status" value="1"/>
</dbReference>
<organism evidence="3 4">
    <name type="scientific">Siphonobacter aquaeclarae</name>
    <dbReference type="NCBI Taxonomy" id="563176"/>
    <lineage>
        <taxon>Bacteria</taxon>
        <taxon>Pseudomonadati</taxon>
        <taxon>Bacteroidota</taxon>
        <taxon>Cytophagia</taxon>
        <taxon>Cytophagales</taxon>
        <taxon>Cytophagaceae</taxon>
        <taxon>Siphonobacter</taxon>
    </lineage>
</organism>
<evidence type="ECO:0000259" key="2">
    <source>
        <dbReference type="Pfam" id="PF14534"/>
    </source>
</evidence>
<dbReference type="STRING" id="563176.SAMN04488090_2665"/>
<feature type="signal peptide" evidence="1">
    <location>
        <begin position="1"/>
        <end position="18"/>
    </location>
</feature>
<gene>
    <name evidence="3" type="ORF">SAMN04488090_2665</name>
</gene>
<dbReference type="AlphaFoldDB" id="A0A1G9QJG3"/>
<keyword evidence="1" id="KW-0732">Signal</keyword>
<accession>A0A1G9QJG3</accession>
<feature type="domain" description="DUF4440" evidence="2">
    <location>
        <begin position="27"/>
        <end position="133"/>
    </location>
</feature>
<dbReference type="RefSeq" id="WP_093202802.1">
    <property type="nucleotide sequence ID" value="NZ_FNGS01000004.1"/>
</dbReference>
<name>A0A1G9QJG3_9BACT</name>
<dbReference type="Proteomes" id="UP000198901">
    <property type="component" value="Unassembled WGS sequence"/>
</dbReference>
<reference evidence="3 4" key="1">
    <citation type="submission" date="2016-10" db="EMBL/GenBank/DDBJ databases">
        <authorList>
            <person name="de Groot N.N."/>
        </authorList>
    </citation>
    <scope>NUCLEOTIDE SEQUENCE [LARGE SCALE GENOMIC DNA]</scope>
    <source>
        <strain evidence="3 4">DSM 21668</strain>
    </source>
</reference>
<sequence length="142" mass="15273">MKHAFLLLAALLAVPAAAQQKDEQAVVQAVESLRTAMIKGEKAPLEAIAAPELSYGHSGGLVEDKATFVENLTNGNSVFKRIDLSDQSVKLVGTDVAIVRHQLVAETANKGQAGTVKLAILLVWKKINRQWLLIARQAVKVP</sequence>
<protein>
    <recommendedName>
        <fullName evidence="2">DUF4440 domain-containing protein</fullName>
    </recommendedName>
</protein>
<keyword evidence="4" id="KW-1185">Reference proteome</keyword>
<feature type="chain" id="PRO_5011695995" description="DUF4440 domain-containing protein" evidence="1">
    <location>
        <begin position="19"/>
        <end position="142"/>
    </location>
</feature>
<dbReference type="Pfam" id="PF14534">
    <property type="entry name" value="DUF4440"/>
    <property type="match status" value="1"/>
</dbReference>
<evidence type="ECO:0000256" key="1">
    <source>
        <dbReference type="SAM" id="SignalP"/>
    </source>
</evidence>